<dbReference type="GO" id="GO:0006605">
    <property type="term" value="P:protein targeting"/>
    <property type="evidence" value="ECO:0007669"/>
    <property type="project" value="InterPro"/>
</dbReference>
<feature type="compositionally biased region" description="Basic and acidic residues" evidence="3">
    <location>
        <begin position="16"/>
        <end position="27"/>
    </location>
</feature>
<dbReference type="PROSITE" id="PS51192">
    <property type="entry name" value="HELICASE_ATP_BIND_1"/>
    <property type="match status" value="1"/>
</dbReference>
<dbReference type="SMART" id="SM00957">
    <property type="entry name" value="SecA_DEAD"/>
    <property type="match status" value="1"/>
</dbReference>
<organism evidence="6">
    <name type="scientific">marine sediment metagenome</name>
    <dbReference type="NCBI Taxonomy" id="412755"/>
    <lineage>
        <taxon>unclassified sequences</taxon>
        <taxon>metagenomes</taxon>
        <taxon>ecological metagenomes</taxon>
    </lineage>
</organism>
<evidence type="ECO:0000313" key="6">
    <source>
        <dbReference type="EMBL" id="KKK52254.1"/>
    </source>
</evidence>
<reference evidence="6" key="1">
    <citation type="journal article" date="2015" name="Nature">
        <title>Complex archaea that bridge the gap between prokaryotes and eukaryotes.</title>
        <authorList>
            <person name="Spang A."/>
            <person name="Saw J.H."/>
            <person name="Jorgensen S.L."/>
            <person name="Zaremba-Niedzwiedzka K."/>
            <person name="Martijn J."/>
            <person name="Lind A.E."/>
            <person name="van Eijk R."/>
            <person name="Schleper C."/>
            <person name="Guy L."/>
            <person name="Ettema T.J."/>
        </authorList>
    </citation>
    <scope>NUCLEOTIDE SEQUENCE</scope>
</reference>
<evidence type="ECO:0000259" key="4">
    <source>
        <dbReference type="PROSITE" id="PS51192"/>
    </source>
</evidence>
<dbReference type="CDD" id="cd17928">
    <property type="entry name" value="DEXDc_SecA"/>
    <property type="match status" value="1"/>
</dbReference>
<proteinExistence type="predicted"/>
<dbReference type="GO" id="GO:0005829">
    <property type="term" value="C:cytosol"/>
    <property type="evidence" value="ECO:0007669"/>
    <property type="project" value="TreeGrafter"/>
</dbReference>
<dbReference type="PANTHER" id="PTHR30612:SF0">
    <property type="entry name" value="CHLOROPLAST PROTEIN-TRANSPORTING ATPASE"/>
    <property type="match status" value="1"/>
</dbReference>
<feature type="domain" description="Helicase ATP-binding" evidence="4">
    <location>
        <begin position="127"/>
        <end position="305"/>
    </location>
</feature>
<evidence type="ECO:0000259" key="5">
    <source>
        <dbReference type="PROSITE" id="PS51196"/>
    </source>
</evidence>
<evidence type="ECO:0000256" key="2">
    <source>
        <dbReference type="ARBA" id="ARBA00023010"/>
    </source>
</evidence>
<dbReference type="PANTHER" id="PTHR30612">
    <property type="entry name" value="SECA INNER MEMBRANE COMPONENT OF SEC PROTEIN SECRETION SYSTEM"/>
    <property type="match status" value="1"/>
</dbReference>
<dbReference type="InterPro" id="IPR000185">
    <property type="entry name" value="SecA"/>
</dbReference>
<gene>
    <name evidence="6" type="ORF">LCGC14_3106770</name>
</gene>
<dbReference type="GO" id="GO:0005524">
    <property type="term" value="F:ATP binding"/>
    <property type="evidence" value="ECO:0007669"/>
    <property type="project" value="InterPro"/>
</dbReference>
<feature type="non-terminal residue" evidence="6">
    <location>
        <position position="1"/>
    </location>
</feature>
<dbReference type="Gene3D" id="3.40.50.300">
    <property type="entry name" value="P-loop containing nucleotide triphosphate hydrolases"/>
    <property type="match status" value="1"/>
</dbReference>
<dbReference type="EMBL" id="LAZR01067113">
    <property type="protein sequence ID" value="KKK52254.1"/>
    <property type="molecule type" value="Genomic_DNA"/>
</dbReference>
<dbReference type="GO" id="GO:0031522">
    <property type="term" value="C:cell envelope Sec protein transport complex"/>
    <property type="evidence" value="ECO:0007669"/>
    <property type="project" value="TreeGrafter"/>
</dbReference>
<evidence type="ECO:0000256" key="1">
    <source>
        <dbReference type="ARBA" id="ARBA00022927"/>
    </source>
</evidence>
<dbReference type="PROSITE" id="PS51196">
    <property type="entry name" value="SECA_MOTOR_DEAD"/>
    <property type="match status" value="1"/>
</dbReference>
<comment type="caution">
    <text evidence="6">The sequence shown here is derived from an EMBL/GenBank/DDBJ whole genome shotgun (WGS) entry which is preliminary data.</text>
</comment>
<name>A0A0F8YDS2_9ZZZZ</name>
<accession>A0A0F8YDS2</accession>
<feature type="domain" description="SecA family profile" evidence="5">
    <location>
        <begin position="1"/>
        <end position="341"/>
    </location>
</feature>
<dbReference type="InterPro" id="IPR014001">
    <property type="entry name" value="Helicase_ATP-bd"/>
</dbReference>
<keyword evidence="2" id="KW-0811">Translocation</keyword>
<dbReference type="GO" id="GO:0005886">
    <property type="term" value="C:plasma membrane"/>
    <property type="evidence" value="ECO:0007669"/>
    <property type="project" value="TreeGrafter"/>
</dbReference>
<dbReference type="GO" id="GO:0006886">
    <property type="term" value="P:intracellular protein transport"/>
    <property type="evidence" value="ECO:0007669"/>
    <property type="project" value="InterPro"/>
</dbReference>
<sequence length="341" mass="37012">QQVVGESHRQRSAVHRGADDRDPRSADRTISGAAWRRGPIRLQTEAAEFGGALAAVARQGHGAGAGDQPHDLVGGPGVARPTYCCKRGDSEEAQERGHEYLPLPISQALPFSRRQNLCEKPFPSQIAGALAIESGCIAEMATGEGKTLTCTMPATVAGWRGRGCHIVTVNDYLASRDAEWMRGIYHFCGLSVAHITQQTSPDDRRTAYHADITYCTNKEIAADFLRDRLVLGRLKGLSSVLLVRMAGPDNDPTGRLLQRGLHYAIVDEADSVLIDEAVTPLIISGQAPNLEQVDSFSQAARIAALLANGADYHVDHRYREIKLTGQGENRLVELTEEMGKI</sequence>
<dbReference type="AlphaFoldDB" id="A0A0F8YDS2"/>
<keyword evidence="1" id="KW-0813">Transport</keyword>
<dbReference type="InterPro" id="IPR027417">
    <property type="entry name" value="P-loop_NTPase"/>
</dbReference>
<dbReference type="GO" id="GO:0017038">
    <property type="term" value="P:protein import"/>
    <property type="evidence" value="ECO:0007669"/>
    <property type="project" value="InterPro"/>
</dbReference>
<evidence type="ECO:0000256" key="3">
    <source>
        <dbReference type="SAM" id="MobiDB-lite"/>
    </source>
</evidence>
<dbReference type="InterPro" id="IPR011115">
    <property type="entry name" value="SecA_DEAD"/>
</dbReference>
<protein>
    <submittedName>
        <fullName evidence="6">Uncharacterized protein</fullName>
    </submittedName>
</protein>
<dbReference type="GO" id="GO:0043952">
    <property type="term" value="P:protein transport by the Sec complex"/>
    <property type="evidence" value="ECO:0007669"/>
    <property type="project" value="TreeGrafter"/>
</dbReference>
<dbReference type="PRINTS" id="PR00906">
    <property type="entry name" value="SECA"/>
</dbReference>
<keyword evidence="1" id="KW-0653">Protein transport</keyword>
<dbReference type="SUPFAM" id="SSF52540">
    <property type="entry name" value="P-loop containing nucleoside triphosphate hydrolases"/>
    <property type="match status" value="1"/>
</dbReference>
<feature type="region of interest" description="Disordered" evidence="3">
    <location>
        <begin position="1"/>
        <end position="32"/>
    </location>
</feature>
<dbReference type="Pfam" id="PF07517">
    <property type="entry name" value="SecA_DEAD"/>
    <property type="match status" value="1"/>
</dbReference>
<dbReference type="InterPro" id="IPR014018">
    <property type="entry name" value="SecA_motor_DEAD"/>
</dbReference>